<proteinExistence type="predicted"/>
<feature type="compositionally biased region" description="Basic and acidic residues" evidence="1">
    <location>
        <begin position="55"/>
        <end position="71"/>
    </location>
</feature>
<accession>A0ABR7GCV6</accession>
<dbReference type="RefSeq" id="WP_118281096.1">
    <property type="nucleotide sequence ID" value="NZ_JACOPG010000001.1"/>
</dbReference>
<name>A0ABR7GCV6_9FIRM</name>
<comment type="caution">
    <text evidence="2">The sequence shown here is derived from an EMBL/GenBank/DDBJ whole genome shotgun (WGS) entry which is preliminary data.</text>
</comment>
<dbReference type="Proteomes" id="UP000643810">
    <property type="component" value="Unassembled WGS sequence"/>
</dbReference>
<keyword evidence="3" id="KW-1185">Reference proteome</keyword>
<reference evidence="2 3" key="1">
    <citation type="submission" date="2020-08" db="EMBL/GenBank/DDBJ databases">
        <title>Genome public.</title>
        <authorList>
            <person name="Liu C."/>
            <person name="Sun Q."/>
        </authorList>
    </citation>
    <scope>NUCLEOTIDE SEQUENCE [LARGE SCALE GENOMIC DNA]</scope>
    <source>
        <strain evidence="2 3">NSJ-9</strain>
    </source>
</reference>
<feature type="region of interest" description="Disordered" evidence="1">
    <location>
        <begin position="47"/>
        <end position="93"/>
    </location>
</feature>
<evidence type="ECO:0000313" key="3">
    <source>
        <dbReference type="Proteomes" id="UP000643810"/>
    </source>
</evidence>
<dbReference type="EMBL" id="JACOPG010000001">
    <property type="protein sequence ID" value="MBC5685268.1"/>
    <property type="molecule type" value="Genomic_DNA"/>
</dbReference>
<sequence length="161" mass="17455">MRFKYYLRGAGIGVILTTLIFTIAFAVYKPTLSDDEIMQKAEALGMEMPADDSDSADKKDTKTAKDQKDDADASDSNTDDATTSEDGGQKNVIEFTIASGDTSATIAQHLQEVGLVDNAKSFDLYLSDQDLDNQLLPGTYQIPEGATFLEIGELLTTKQAQ</sequence>
<evidence type="ECO:0000256" key="1">
    <source>
        <dbReference type="SAM" id="MobiDB-lite"/>
    </source>
</evidence>
<protein>
    <submittedName>
        <fullName evidence="2">Endolytic transglycosylase MltG</fullName>
    </submittedName>
</protein>
<feature type="compositionally biased region" description="Low complexity" evidence="1">
    <location>
        <begin position="74"/>
        <end position="86"/>
    </location>
</feature>
<organism evidence="2 3">
    <name type="scientific">Roseburia lenta</name>
    <dbReference type="NCBI Taxonomy" id="2763061"/>
    <lineage>
        <taxon>Bacteria</taxon>
        <taxon>Bacillati</taxon>
        <taxon>Bacillota</taxon>
        <taxon>Clostridia</taxon>
        <taxon>Lachnospirales</taxon>
        <taxon>Lachnospiraceae</taxon>
        <taxon>Roseburia</taxon>
    </lineage>
</organism>
<evidence type="ECO:0000313" key="2">
    <source>
        <dbReference type="EMBL" id="MBC5685268.1"/>
    </source>
</evidence>
<gene>
    <name evidence="2" type="ORF">H8R94_01340</name>
</gene>
<dbReference type="Gene3D" id="3.30.1490.480">
    <property type="entry name" value="Endolytic murein transglycosylase"/>
    <property type="match status" value="1"/>
</dbReference>